<gene>
    <name evidence="2" type="ORF">COO09_21685</name>
</gene>
<comment type="caution">
    <text evidence="2">The sequence shown here is derived from an EMBL/GenBank/DDBJ whole genome shotgun (WGS) entry which is preliminary data.</text>
</comment>
<sequence length="199" mass="21834">MRRQRSPASDGACTFLPDPSLDCGRCGPIWTATFDPSVLRIRCEPCAADDPWAFRWPNRGGHAAVAPDRQHVRLDGAEPLRLDVVAGSILDGPVRLEPALCLDRDVERQILAIRRLRALLAGDPLPVEPDPRLPRLVLALRVLDARREGASLRAIGTVLLDNSDWPGEGEWMKSAVRRLVALAGALQKAGPRGVLQRRL</sequence>
<dbReference type="Pfam" id="PF10074">
    <property type="entry name" value="RovC_DNA-bd"/>
    <property type="match status" value="1"/>
</dbReference>
<feature type="domain" description="T6SS Transcription factor RovC-like DNA binding" evidence="1">
    <location>
        <begin position="100"/>
        <end position="189"/>
    </location>
</feature>
<evidence type="ECO:0000313" key="3">
    <source>
        <dbReference type="Proteomes" id="UP000218934"/>
    </source>
</evidence>
<dbReference type="Proteomes" id="UP000218934">
    <property type="component" value="Unassembled WGS sequence"/>
</dbReference>
<dbReference type="KEGG" id="rdi:CMV14_19670"/>
<evidence type="ECO:0000259" key="1">
    <source>
        <dbReference type="Pfam" id="PF10074"/>
    </source>
</evidence>
<accession>A0A2A4FNY9</accession>
<dbReference type="InterPro" id="IPR018754">
    <property type="entry name" value="RovC-like_DNA-bd"/>
</dbReference>
<proteinExistence type="predicted"/>
<keyword evidence="3" id="KW-1185">Reference proteome</keyword>
<evidence type="ECO:0000313" key="2">
    <source>
        <dbReference type="EMBL" id="PCE40123.1"/>
    </source>
</evidence>
<dbReference type="EMBL" id="NWUF01000034">
    <property type="protein sequence ID" value="PCE40123.1"/>
    <property type="molecule type" value="Genomic_DNA"/>
</dbReference>
<protein>
    <submittedName>
        <fullName evidence="2">DUF2285 domain-containing protein</fullName>
    </submittedName>
</protein>
<dbReference type="AlphaFoldDB" id="A0A2A4FNY9"/>
<organism evidence="2 3">
    <name type="scientific">Rhizorhabdus dicambivorans</name>
    <dbReference type="NCBI Taxonomy" id="1850238"/>
    <lineage>
        <taxon>Bacteria</taxon>
        <taxon>Pseudomonadati</taxon>
        <taxon>Pseudomonadota</taxon>
        <taxon>Alphaproteobacteria</taxon>
        <taxon>Sphingomonadales</taxon>
        <taxon>Sphingomonadaceae</taxon>
        <taxon>Rhizorhabdus</taxon>
    </lineage>
</organism>
<name>A0A2A4FNY9_9SPHN</name>
<reference evidence="2 3" key="1">
    <citation type="submission" date="2017-09" db="EMBL/GenBank/DDBJ databases">
        <title>The Catabolism of 3,6-Dichlorosalicylic acid is Initiated by the Cytochrome P450 Monooxygenase DsmABC in Rhizorhabdus dicambivorans Ndbn-20.</title>
        <authorList>
            <person name="Na L."/>
        </authorList>
    </citation>
    <scope>NUCLEOTIDE SEQUENCE [LARGE SCALE GENOMIC DNA]</scope>
    <source>
        <strain evidence="2 3">Ndbn-20m</strain>
    </source>
</reference>